<comment type="caution">
    <text evidence="2">The sequence shown here is derived from an EMBL/GenBank/DDBJ whole genome shotgun (WGS) entry which is preliminary data.</text>
</comment>
<evidence type="ECO:0000313" key="2">
    <source>
        <dbReference type="EMBL" id="KGN97032.1"/>
    </source>
</evidence>
<accession>A0A0A2G3J2</accession>
<keyword evidence="1" id="KW-1133">Transmembrane helix</keyword>
<organism evidence="2 3">
    <name type="scientific">Porphyromonas gingivicanis</name>
    <dbReference type="NCBI Taxonomy" id="266762"/>
    <lineage>
        <taxon>Bacteria</taxon>
        <taxon>Pseudomonadati</taxon>
        <taxon>Bacteroidota</taxon>
        <taxon>Bacteroidia</taxon>
        <taxon>Bacteroidales</taxon>
        <taxon>Porphyromonadaceae</taxon>
        <taxon>Porphyromonas</taxon>
    </lineage>
</organism>
<keyword evidence="3" id="KW-1185">Reference proteome</keyword>
<keyword evidence="1" id="KW-0812">Transmembrane</keyword>
<name>A0A0A2G3J2_9PORP</name>
<dbReference type="Proteomes" id="UP000030134">
    <property type="component" value="Unassembled WGS sequence"/>
</dbReference>
<feature type="transmembrane region" description="Helical" evidence="1">
    <location>
        <begin position="13"/>
        <end position="30"/>
    </location>
</feature>
<dbReference type="STRING" id="266762.HQ36_08280"/>
<gene>
    <name evidence="2" type="ORF">HQ36_08280</name>
</gene>
<evidence type="ECO:0000256" key="1">
    <source>
        <dbReference type="SAM" id="Phobius"/>
    </source>
</evidence>
<dbReference type="EMBL" id="JQZW01000019">
    <property type="protein sequence ID" value="KGN97032.1"/>
    <property type="molecule type" value="Genomic_DNA"/>
</dbReference>
<proteinExistence type="predicted"/>
<reference evidence="2 3" key="1">
    <citation type="submission" date="2014-08" db="EMBL/GenBank/DDBJ databases">
        <title>Porphyromonas gingivicanis strain:COT-022_OH1391 Genome sequencing.</title>
        <authorList>
            <person name="Wallis C."/>
            <person name="Deusch O."/>
            <person name="O'Flynn C."/>
            <person name="Davis I."/>
            <person name="Jospin G."/>
            <person name="Darling A.E."/>
            <person name="Coil D.A."/>
            <person name="Alexiev A."/>
            <person name="Horsfall A."/>
            <person name="Kirkwood N."/>
            <person name="Harris S."/>
            <person name="Eisen J.A."/>
        </authorList>
    </citation>
    <scope>NUCLEOTIDE SEQUENCE [LARGE SCALE GENOMIC DNA]</scope>
    <source>
        <strain evidence="3">COT-022 OH1391</strain>
    </source>
</reference>
<evidence type="ECO:0000313" key="3">
    <source>
        <dbReference type="Proteomes" id="UP000030134"/>
    </source>
</evidence>
<dbReference type="AlphaFoldDB" id="A0A0A2G3J2"/>
<keyword evidence="1" id="KW-0472">Membrane</keyword>
<protein>
    <submittedName>
        <fullName evidence="2">Uncharacterized protein</fullName>
    </submittedName>
</protein>
<sequence length="82" mass="10028">MFTQTVSKVYSEGFGSLHGWFYELAIYFFTRRYKREKKRVIAICKKEIEVFFVRFKERCWLFLQKGVILGIEKRNRLTLYSV</sequence>